<dbReference type="InterPro" id="IPR044594">
    <property type="entry name" value="HIPP01/3/5/6"/>
</dbReference>
<accession>A0A650AVH8</accession>
<organism evidence="3">
    <name type="scientific">Sedum alfredii</name>
    <dbReference type="NCBI Taxonomy" id="439688"/>
    <lineage>
        <taxon>Eukaryota</taxon>
        <taxon>Viridiplantae</taxon>
        <taxon>Streptophyta</taxon>
        <taxon>Embryophyta</taxon>
        <taxon>Tracheophyta</taxon>
        <taxon>Spermatophyta</taxon>
        <taxon>Magnoliopsida</taxon>
        <taxon>eudicotyledons</taxon>
        <taxon>Gunneridae</taxon>
        <taxon>Pentapetalae</taxon>
        <taxon>Saxifragales</taxon>
        <taxon>Crassulaceae</taxon>
        <taxon>Sedum</taxon>
    </lineage>
</organism>
<evidence type="ECO:0000313" key="3">
    <source>
        <dbReference type="EMBL" id="QGP73770.1"/>
    </source>
</evidence>
<feature type="compositionally biased region" description="Basic and acidic residues" evidence="1">
    <location>
        <begin position="85"/>
        <end position="142"/>
    </location>
</feature>
<dbReference type="EMBL" id="MK044871">
    <property type="protein sequence ID" value="QGP73770.1"/>
    <property type="molecule type" value="mRNA"/>
</dbReference>
<name>A0A650AVH8_9MAGN</name>
<evidence type="ECO:0000259" key="2">
    <source>
        <dbReference type="PROSITE" id="PS50846"/>
    </source>
</evidence>
<dbReference type="CDD" id="cd00371">
    <property type="entry name" value="HMA"/>
    <property type="match status" value="1"/>
</dbReference>
<dbReference type="PANTHER" id="PTHR46413">
    <property type="entry name" value="HEAVY METAL-ASSOCIATED ISOPRENYLATED PLANT PROTEIN 6"/>
    <property type="match status" value="1"/>
</dbReference>
<dbReference type="GO" id="GO:0046872">
    <property type="term" value="F:metal ion binding"/>
    <property type="evidence" value="ECO:0007669"/>
    <property type="project" value="InterPro"/>
</dbReference>
<dbReference type="Pfam" id="PF00403">
    <property type="entry name" value="HMA"/>
    <property type="match status" value="1"/>
</dbReference>
<dbReference type="PROSITE" id="PS50846">
    <property type="entry name" value="HMA_2"/>
    <property type="match status" value="1"/>
</dbReference>
<proteinExistence type="evidence at transcript level"/>
<feature type="region of interest" description="Disordered" evidence="1">
    <location>
        <begin position="74"/>
        <end position="153"/>
    </location>
</feature>
<dbReference type="InterPro" id="IPR006121">
    <property type="entry name" value="HMA_dom"/>
</dbReference>
<dbReference type="PANTHER" id="PTHR46413:SF1">
    <property type="entry name" value="HEAVY METAL-ASSOCIATED ISOPRENYLATED PLANT PROTEIN 6"/>
    <property type="match status" value="1"/>
</dbReference>
<gene>
    <name evidence="3" type="primary">HIPP</name>
</gene>
<feature type="domain" description="HMA" evidence="2">
    <location>
        <begin position="14"/>
        <end position="78"/>
    </location>
</feature>
<reference evidence="3" key="1">
    <citation type="journal article" date="2019" name="Environ. Sci. Technol.">
        <title>cDNA Library for Mining Functional Genes in Sedum alfredii Hance Related to Cadmium Tolerance and Characterization of the Roles of a Novel SaCTP2 Gene in Enhancing Cadmium Hyperaccumulation.</title>
        <authorList>
            <person name="Liu M."/>
            <person name="He X."/>
            <person name="Feng T."/>
            <person name="Zhuo R."/>
            <person name="Qiu W."/>
            <person name="Han X."/>
            <person name="Qiao G."/>
            <person name="Zhang D."/>
        </authorList>
    </citation>
    <scope>NUCLEOTIDE SEQUENCE</scope>
</reference>
<dbReference type="AlphaFoldDB" id="A0A650AVH8"/>
<protein>
    <submittedName>
        <fullName evidence="3">Heavy metal-associated isoprenylated plant protein 26</fullName>
    </submittedName>
</protein>
<dbReference type="SUPFAM" id="SSF55008">
    <property type="entry name" value="HMA, heavy metal-associated domain"/>
    <property type="match status" value="1"/>
</dbReference>
<evidence type="ECO:0000256" key="1">
    <source>
        <dbReference type="SAM" id="MobiDB-lite"/>
    </source>
</evidence>
<sequence length="153" mass="16817">MGEKKIDAGKKDDGSSFVFKIDMHCEGCANKLKKFVKRFPGVEGIKTDCEANKMTVKGKIDAAKLRDSLAEKTNKKVELITPLPKNDDKKSDDKVAEKPKNIESEKPKKEAEIAKSAAESEKSKKEGESKPKEAVKEVKKANEPAVATVDVQN</sequence>
<dbReference type="Gene3D" id="3.30.70.100">
    <property type="match status" value="1"/>
</dbReference>
<dbReference type="InterPro" id="IPR036163">
    <property type="entry name" value="HMA_dom_sf"/>
</dbReference>